<evidence type="ECO:0000313" key="2">
    <source>
        <dbReference type="Proteomes" id="UP001271007"/>
    </source>
</evidence>
<proteinExistence type="predicted"/>
<comment type="caution">
    <text evidence="1">The sequence shown here is derived from an EMBL/GenBank/DDBJ whole genome shotgun (WGS) entry which is preliminary data.</text>
</comment>
<evidence type="ECO:0008006" key="3">
    <source>
        <dbReference type="Google" id="ProtNLM"/>
    </source>
</evidence>
<dbReference type="Proteomes" id="UP001271007">
    <property type="component" value="Unassembled WGS sequence"/>
</dbReference>
<evidence type="ECO:0000313" key="1">
    <source>
        <dbReference type="EMBL" id="KAK3051005.1"/>
    </source>
</evidence>
<reference evidence="1" key="1">
    <citation type="submission" date="2023-04" db="EMBL/GenBank/DDBJ databases">
        <title>Black Yeasts Isolated from many extreme environments.</title>
        <authorList>
            <person name="Coleine C."/>
            <person name="Stajich J.E."/>
            <person name="Selbmann L."/>
        </authorList>
    </citation>
    <scope>NUCLEOTIDE SEQUENCE</scope>
    <source>
        <strain evidence="1">CCFEE 5312</strain>
    </source>
</reference>
<organism evidence="1 2">
    <name type="scientific">Extremus antarcticus</name>
    <dbReference type="NCBI Taxonomy" id="702011"/>
    <lineage>
        <taxon>Eukaryota</taxon>
        <taxon>Fungi</taxon>
        <taxon>Dikarya</taxon>
        <taxon>Ascomycota</taxon>
        <taxon>Pezizomycotina</taxon>
        <taxon>Dothideomycetes</taxon>
        <taxon>Dothideomycetidae</taxon>
        <taxon>Mycosphaerellales</taxon>
        <taxon>Extremaceae</taxon>
        <taxon>Extremus</taxon>
    </lineage>
</organism>
<sequence length="347" mass="39166">MAEIFGAVAGGTGLVSLALQLADCAVKLKSFCEQVDKAPKAIRRISRELSTLSLLLRQIDGLRVEYGSQDADALADCIELCREGTEDIIEATTALDEILVRFRVAGRLYAAMKLNDVKELCTDLERSKNSLMLAFQVFNHRTQVKIMDASRDVAMQTSLAVLKHGEAIAQIHSGTALLLQRRQLPQNVLEYQPDLAQHRDDGPSDSHVTGRTLIRSSSKGVLTHSRTSFRFRLPVWFTDRVWLLSTSHSRGSWTMRIQDFRIRPRDIPMVAFLERGNIEMVRRMFDEGKASPYDVYKGSDDSRATYTTTLTRNSRNMWMSYGPLYLTYRSPADTEALLQQNVRSLSV</sequence>
<name>A0AAJ0DIS7_9PEZI</name>
<keyword evidence="2" id="KW-1185">Reference proteome</keyword>
<accession>A0AAJ0DIS7</accession>
<dbReference type="EMBL" id="JAWDJX010000028">
    <property type="protein sequence ID" value="KAK3051005.1"/>
    <property type="molecule type" value="Genomic_DNA"/>
</dbReference>
<gene>
    <name evidence="1" type="ORF">LTR09_007754</name>
</gene>
<dbReference type="AlphaFoldDB" id="A0AAJ0DIS7"/>
<protein>
    <recommendedName>
        <fullName evidence="3">Fungal N-terminal domain-containing protein</fullName>
    </recommendedName>
</protein>